<protein>
    <submittedName>
        <fullName evidence="1">DUF3025 family protein</fullName>
    </submittedName>
</protein>
<proteinExistence type="predicted"/>
<dbReference type="EMBL" id="RJUL01000006">
    <property type="protein sequence ID" value="ROQ24927.1"/>
    <property type="molecule type" value="Genomic_DNA"/>
</dbReference>
<reference evidence="1 2" key="1">
    <citation type="submission" date="2018-11" db="EMBL/GenBank/DDBJ databases">
        <title>Genomic Encyclopedia of Type Strains, Phase IV (KMG-IV): sequencing the most valuable type-strain genomes for metagenomic binning, comparative biology and taxonomic classification.</title>
        <authorList>
            <person name="Goeker M."/>
        </authorList>
    </citation>
    <scope>NUCLEOTIDE SEQUENCE [LARGE SCALE GENOMIC DNA]</scope>
    <source>
        <strain evidence="1 2">DSM 21945</strain>
    </source>
</reference>
<dbReference type="RefSeq" id="WP_123421823.1">
    <property type="nucleotide sequence ID" value="NZ_RJUL01000006.1"/>
</dbReference>
<organism evidence="1 2">
    <name type="scientific">Gallaecimonas pentaromativorans</name>
    <dbReference type="NCBI Taxonomy" id="584787"/>
    <lineage>
        <taxon>Bacteria</taxon>
        <taxon>Pseudomonadati</taxon>
        <taxon>Pseudomonadota</taxon>
        <taxon>Gammaproteobacteria</taxon>
        <taxon>Enterobacterales</taxon>
        <taxon>Gallaecimonadaceae</taxon>
        <taxon>Gallaecimonas</taxon>
    </lineage>
</organism>
<accession>A0A3N1PD34</accession>
<gene>
    <name evidence="1" type="ORF">EDC28_106175</name>
</gene>
<keyword evidence="2" id="KW-1185">Reference proteome</keyword>
<name>A0A3N1PD34_9GAMM</name>
<dbReference type="AlphaFoldDB" id="A0A3N1PD34"/>
<dbReference type="STRING" id="584787.GCA_001247655_04029"/>
<dbReference type="Pfam" id="PF11227">
    <property type="entry name" value="DUF3025"/>
    <property type="match status" value="1"/>
</dbReference>
<dbReference type="InterPro" id="IPR021390">
    <property type="entry name" value="DUF3025"/>
</dbReference>
<comment type="caution">
    <text evidence="1">The sequence shown here is derived from an EMBL/GenBank/DDBJ whole genome shotgun (WGS) entry which is preliminary data.</text>
</comment>
<evidence type="ECO:0000313" key="1">
    <source>
        <dbReference type="EMBL" id="ROQ24927.1"/>
    </source>
</evidence>
<sequence length="263" mass="30288">MNWQCDFLQSGLYCDLQRLFPALASERDFPSLDTLASWLAPNTLTEQGQHIRFCAEPPGDYYELQVMQTGRVPTREQNWHDMFNALAWALFPQAKARINALHVADIAAFGLHPRTLRRDSLTLFDECGVLVPSSDKSLLEALRQHHWREVFFTQRRRWGRDIEARVFGHAVYEQGLTPYLGLTAKMFPIEVVPEYFSLSLKERYRFLDANLATMLTNGALNNKKRLSPLPLLGVPGWWPGNADSAFFDNPQYFRPLFKARAPL</sequence>
<dbReference type="Proteomes" id="UP000268033">
    <property type="component" value="Unassembled WGS sequence"/>
</dbReference>
<evidence type="ECO:0000313" key="2">
    <source>
        <dbReference type="Proteomes" id="UP000268033"/>
    </source>
</evidence>